<evidence type="ECO:0000313" key="1">
    <source>
        <dbReference type="EMBL" id="CAB4130555.1"/>
    </source>
</evidence>
<dbReference type="EMBL" id="LR796244">
    <property type="protein sequence ID" value="CAB4130555.1"/>
    <property type="molecule type" value="Genomic_DNA"/>
</dbReference>
<accession>A0A6J5L967</accession>
<protein>
    <submittedName>
        <fullName evidence="1">Uncharacterized protein</fullName>
    </submittedName>
</protein>
<gene>
    <name evidence="1" type="ORF">UFOVP123_13</name>
</gene>
<organism evidence="1">
    <name type="scientific">uncultured Caudovirales phage</name>
    <dbReference type="NCBI Taxonomy" id="2100421"/>
    <lineage>
        <taxon>Viruses</taxon>
        <taxon>Duplodnaviria</taxon>
        <taxon>Heunggongvirae</taxon>
        <taxon>Uroviricota</taxon>
        <taxon>Caudoviricetes</taxon>
        <taxon>Peduoviridae</taxon>
        <taxon>Maltschvirus</taxon>
        <taxon>Maltschvirus maltsch</taxon>
    </lineage>
</organism>
<sequence>MTNFTSDTWHQLRKWAEKQLENARVKNDAVGLSDIDTAALRGEIRMLKRFLDLPNAATRGVVVEPDE</sequence>
<proteinExistence type="predicted"/>
<name>A0A6J5L967_9CAUD</name>
<reference evidence="1" key="1">
    <citation type="submission" date="2020-04" db="EMBL/GenBank/DDBJ databases">
        <authorList>
            <person name="Chiriac C."/>
            <person name="Salcher M."/>
            <person name="Ghai R."/>
            <person name="Kavagutti S V."/>
        </authorList>
    </citation>
    <scope>NUCLEOTIDE SEQUENCE</scope>
</reference>